<dbReference type="PANTHER" id="PTHR34477:SF1">
    <property type="entry name" value="UPF0213 PROTEIN YHBQ"/>
    <property type="match status" value="1"/>
</dbReference>
<dbReference type="CDD" id="cd10456">
    <property type="entry name" value="GIY-YIG_UPF0213"/>
    <property type="match status" value="1"/>
</dbReference>
<dbReference type="SMART" id="SM00465">
    <property type="entry name" value="GIYc"/>
    <property type="match status" value="1"/>
</dbReference>
<comment type="caution">
    <text evidence="3">The sequence shown here is derived from an EMBL/GenBank/DDBJ whole genome shotgun (WGS) entry which is preliminary data.</text>
</comment>
<dbReference type="EMBL" id="QDKL01000001">
    <property type="protein sequence ID" value="RZF22650.1"/>
    <property type="molecule type" value="Genomic_DNA"/>
</dbReference>
<dbReference type="PANTHER" id="PTHR34477">
    <property type="entry name" value="UPF0213 PROTEIN YHBQ"/>
    <property type="match status" value="1"/>
</dbReference>
<evidence type="ECO:0000256" key="1">
    <source>
        <dbReference type="ARBA" id="ARBA00007435"/>
    </source>
</evidence>
<dbReference type="SUPFAM" id="SSF82771">
    <property type="entry name" value="GIY-YIG endonuclease"/>
    <property type="match status" value="1"/>
</dbReference>
<evidence type="ECO:0000313" key="3">
    <source>
        <dbReference type="EMBL" id="RZF22650.1"/>
    </source>
</evidence>
<accession>A0ABY0IJ95</accession>
<organism evidence="3 4">
    <name type="scientific">Halobacteriovorax vibrionivorans</name>
    <dbReference type="NCBI Taxonomy" id="2152716"/>
    <lineage>
        <taxon>Bacteria</taxon>
        <taxon>Pseudomonadati</taxon>
        <taxon>Bdellovibrionota</taxon>
        <taxon>Bacteriovoracia</taxon>
        <taxon>Bacteriovoracales</taxon>
        <taxon>Halobacteriovoraceae</taxon>
        <taxon>Halobacteriovorax</taxon>
    </lineage>
</organism>
<keyword evidence="4" id="KW-1185">Reference proteome</keyword>
<proteinExistence type="inferred from homology"/>
<evidence type="ECO:0000259" key="2">
    <source>
        <dbReference type="PROSITE" id="PS50164"/>
    </source>
</evidence>
<protein>
    <submittedName>
        <fullName evidence="3">GIY-YIG nuclease family protein</fullName>
    </submittedName>
</protein>
<dbReference type="InterPro" id="IPR035901">
    <property type="entry name" value="GIY-YIG_endonuc_sf"/>
</dbReference>
<name>A0ABY0IJ95_9BACT</name>
<evidence type="ECO:0000313" key="4">
    <source>
        <dbReference type="Proteomes" id="UP000443582"/>
    </source>
</evidence>
<reference evidence="4" key="1">
    <citation type="journal article" date="2019" name="Int. J. Syst. Evol. Microbiol.">
        <title>Halobacteriovorax valvorus sp. nov., a novel prokaryotic predator isolated from coastal seawater of China.</title>
        <authorList>
            <person name="Chen M.-X."/>
        </authorList>
    </citation>
    <scope>NUCLEOTIDE SEQUENCE [LARGE SCALE GENOMIC DNA]</scope>
    <source>
        <strain evidence="4">BL9</strain>
    </source>
</reference>
<dbReference type="Pfam" id="PF01541">
    <property type="entry name" value="GIY-YIG"/>
    <property type="match status" value="1"/>
</dbReference>
<sequence length="86" mass="10031">MAKADKWFVYIIETENGKLYTGITTDVERRFEEHKNDPKGAKFTKANPPKKILFTEEHLDRSSASKREAQIKKLSRPQKLILINNK</sequence>
<dbReference type="InterPro" id="IPR000305">
    <property type="entry name" value="GIY-YIG_endonuc"/>
</dbReference>
<dbReference type="Gene3D" id="3.40.1440.10">
    <property type="entry name" value="GIY-YIG endonuclease"/>
    <property type="match status" value="1"/>
</dbReference>
<dbReference type="RefSeq" id="WP_114705594.1">
    <property type="nucleotide sequence ID" value="NZ_QDKL01000001.1"/>
</dbReference>
<gene>
    <name evidence="3" type="ORF">DAY19_02440</name>
</gene>
<comment type="similarity">
    <text evidence="1">Belongs to the UPF0213 family.</text>
</comment>
<feature type="domain" description="GIY-YIG" evidence="2">
    <location>
        <begin position="5"/>
        <end position="81"/>
    </location>
</feature>
<dbReference type="PROSITE" id="PS50164">
    <property type="entry name" value="GIY_YIG"/>
    <property type="match status" value="1"/>
</dbReference>
<dbReference type="InterPro" id="IPR050190">
    <property type="entry name" value="UPF0213_domain"/>
</dbReference>
<dbReference type="Proteomes" id="UP000443582">
    <property type="component" value="Unassembled WGS sequence"/>
</dbReference>